<dbReference type="GO" id="GO:0000977">
    <property type="term" value="F:RNA polymerase II transcription regulatory region sequence-specific DNA binding"/>
    <property type="evidence" value="ECO:0007669"/>
    <property type="project" value="TreeGrafter"/>
</dbReference>
<feature type="region of interest" description="Disordered" evidence="6">
    <location>
        <begin position="171"/>
        <end position="273"/>
    </location>
</feature>
<evidence type="ECO:0000313" key="9">
    <source>
        <dbReference type="Proteomes" id="UP001321749"/>
    </source>
</evidence>
<dbReference type="AlphaFoldDB" id="A0AAV9HUN2"/>
<dbReference type="PANTHER" id="PTHR13044">
    <property type="entry name" value="ACTIVATING TRANSCRIPTION FACTOR ATF 4/5"/>
    <property type="match status" value="1"/>
</dbReference>
<comment type="subcellular location">
    <subcellularLocation>
        <location evidence="1">Nucleus</location>
    </subcellularLocation>
</comment>
<evidence type="ECO:0000256" key="2">
    <source>
        <dbReference type="ARBA" id="ARBA00023015"/>
    </source>
</evidence>
<evidence type="ECO:0000313" key="8">
    <source>
        <dbReference type="EMBL" id="KAK4464569.1"/>
    </source>
</evidence>
<keyword evidence="4" id="KW-0804">Transcription</keyword>
<dbReference type="PROSITE" id="PS00036">
    <property type="entry name" value="BZIP_BASIC"/>
    <property type="match status" value="1"/>
</dbReference>
<dbReference type="GO" id="GO:0005634">
    <property type="term" value="C:nucleus"/>
    <property type="evidence" value="ECO:0007669"/>
    <property type="project" value="UniProtKB-SubCell"/>
</dbReference>
<dbReference type="Proteomes" id="UP001321749">
    <property type="component" value="Unassembled WGS sequence"/>
</dbReference>
<dbReference type="PANTHER" id="PTHR13044:SF14">
    <property type="entry name" value="CRYPTOCEPHAL, ISOFORM A"/>
    <property type="match status" value="1"/>
</dbReference>
<dbReference type="Pfam" id="PF00170">
    <property type="entry name" value="bZIP_1"/>
    <property type="match status" value="1"/>
</dbReference>
<keyword evidence="3" id="KW-0238">DNA-binding</keyword>
<keyword evidence="5" id="KW-0539">Nucleus</keyword>
<dbReference type="SUPFAM" id="SSF57959">
    <property type="entry name" value="Leucine zipper domain"/>
    <property type="match status" value="1"/>
</dbReference>
<keyword evidence="2" id="KW-0805">Transcription regulation</keyword>
<feature type="compositionally biased region" description="Basic residues" evidence="6">
    <location>
        <begin position="228"/>
        <end position="242"/>
    </location>
</feature>
<feature type="compositionally biased region" description="Acidic residues" evidence="6">
    <location>
        <begin position="246"/>
        <end position="255"/>
    </location>
</feature>
<organism evidence="8 9">
    <name type="scientific">Cladorrhinum samala</name>
    <dbReference type="NCBI Taxonomy" id="585594"/>
    <lineage>
        <taxon>Eukaryota</taxon>
        <taxon>Fungi</taxon>
        <taxon>Dikarya</taxon>
        <taxon>Ascomycota</taxon>
        <taxon>Pezizomycotina</taxon>
        <taxon>Sordariomycetes</taxon>
        <taxon>Sordariomycetidae</taxon>
        <taxon>Sordariales</taxon>
        <taxon>Podosporaceae</taxon>
        <taxon>Cladorrhinum</taxon>
    </lineage>
</organism>
<feature type="compositionally biased region" description="Low complexity" evidence="6">
    <location>
        <begin position="218"/>
        <end position="227"/>
    </location>
</feature>
<feature type="compositionally biased region" description="Low complexity" evidence="6">
    <location>
        <begin position="189"/>
        <end position="209"/>
    </location>
</feature>
<dbReference type="EMBL" id="MU864947">
    <property type="protein sequence ID" value="KAK4464569.1"/>
    <property type="molecule type" value="Genomic_DNA"/>
</dbReference>
<dbReference type="PROSITE" id="PS50217">
    <property type="entry name" value="BZIP"/>
    <property type="match status" value="1"/>
</dbReference>
<dbReference type="CDD" id="cd14686">
    <property type="entry name" value="bZIP"/>
    <property type="match status" value="1"/>
</dbReference>
<protein>
    <recommendedName>
        <fullName evidence="7">BZIP domain-containing protein</fullName>
    </recommendedName>
</protein>
<reference evidence="8" key="2">
    <citation type="submission" date="2023-06" db="EMBL/GenBank/DDBJ databases">
        <authorList>
            <consortium name="Lawrence Berkeley National Laboratory"/>
            <person name="Mondo S.J."/>
            <person name="Hensen N."/>
            <person name="Bonometti L."/>
            <person name="Westerberg I."/>
            <person name="Brannstrom I.O."/>
            <person name="Guillou S."/>
            <person name="Cros-Aarteil S."/>
            <person name="Calhoun S."/>
            <person name="Haridas S."/>
            <person name="Kuo A."/>
            <person name="Pangilinan J."/>
            <person name="Riley R."/>
            <person name="Labutti K."/>
            <person name="Andreopoulos B."/>
            <person name="Lipzen A."/>
            <person name="Chen C."/>
            <person name="Yanf M."/>
            <person name="Daum C."/>
            <person name="Ng V."/>
            <person name="Clum A."/>
            <person name="Steindorff A."/>
            <person name="Ohm R."/>
            <person name="Martin F."/>
            <person name="Silar P."/>
            <person name="Natvig D."/>
            <person name="Lalanne C."/>
            <person name="Gautier V."/>
            <person name="Ament-Velasquez S.L."/>
            <person name="Kruys A."/>
            <person name="Hutchinson M.I."/>
            <person name="Powell A.J."/>
            <person name="Barry K."/>
            <person name="Miller A.N."/>
            <person name="Grigoriev I.V."/>
            <person name="Debuchy R."/>
            <person name="Gladieux P."/>
            <person name="Thoren M.H."/>
            <person name="Johannesson H."/>
        </authorList>
    </citation>
    <scope>NUCLEOTIDE SEQUENCE</scope>
    <source>
        <strain evidence="8">PSN324</strain>
    </source>
</reference>
<sequence>MTHKHTKAMSRDAWTRIGRPAACIKFGSWDLKQEALEAAEPQTREIDVSPPTDRLPRPRRGAVCILQEWAQQHQQQQQALDSPPYSFTCLNYTGFDLDLFSDINNNNTQWDLQIPVSFPQNQQHQQQPPPSLLLTPDLGSVADFDYTALDLSQVQIPLSFPDLHDASLSPFPPPASNFPTPSCTGATNTESSSASPVSTVDSSPSTLVPGLKLPTPTPSTASTTTPKPKGRPGRKPTKKRPRSSSPEEDDEEDPDVIDKRQRNNLAAKRYRQKKVDRIEELEGEVKEVSKERDELKLEVARKDAEIKALREMLEMVQRDRDRERDKGM</sequence>
<gene>
    <name evidence="8" type="ORF">QBC42DRAFT_344624</name>
</gene>
<evidence type="ECO:0000256" key="6">
    <source>
        <dbReference type="SAM" id="MobiDB-lite"/>
    </source>
</evidence>
<feature type="domain" description="BZIP" evidence="7">
    <location>
        <begin position="253"/>
        <end position="316"/>
    </location>
</feature>
<proteinExistence type="predicted"/>
<dbReference type="Gene3D" id="1.20.5.170">
    <property type="match status" value="1"/>
</dbReference>
<evidence type="ECO:0000259" key="7">
    <source>
        <dbReference type="PROSITE" id="PS50217"/>
    </source>
</evidence>
<dbReference type="InterPro" id="IPR004827">
    <property type="entry name" value="bZIP"/>
</dbReference>
<evidence type="ECO:0000256" key="5">
    <source>
        <dbReference type="ARBA" id="ARBA00023242"/>
    </source>
</evidence>
<name>A0AAV9HUN2_9PEZI</name>
<evidence type="ECO:0000256" key="4">
    <source>
        <dbReference type="ARBA" id="ARBA00023163"/>
    </source>
</evidence>
<keyword evidence="9" id="KW-1185">Reference proteome</keyword>
<dbReference type="InterPro" id="IPR046347">
    <property type="entry name" value="bZIP_sf"/>
</dbReference>
<comment type="caution">
    <text evidence="8">The sequence shown here is derived from an EMBL/GenBank/DDBJ whole genome shotgun (WGS) entry which is preliminary data.</text>
</comment>
<dbReference type="GO" id="GO:0001228">
    <property type="term" value="F:DNA-binding transcription activator activity, RNA polymerase II-specific"/>
    <property type="evidence" value="ECO:0007669"/>
    <property type="project" value="TreeGrafter"/>
</dbReference>
<evidence type="ECO:0000256" key="1">
    <source>
        <dbReference type="ARBA" id="ARBA00004123"/>
    </source>
</evidence>
<reference evidence="8" key="1">
    <citation type="journal article" date="2023" name="Mol. Phylogenet. Evol.">
        <title>Genome-scale phylogeny and comparative genomics of the fungal order Sordariales.</title>
        <authorList>
            <person name="Hensen N."/>
            <person name="Bonometti L."/>
            <person name="Westerberg I."/>
            <person name="Brannstrom I.O."/>
            <person name="Guillou S."/>
            <person name="Cros-Aarteil S."/>
            <person name="Calhoun S."/>
            <person name="Haridas S."/>
            <person name="Kuo A."/>
            <person name="Mondo S."/>
            <person name="Pangilinan J."/>
            <person name="Riley R."/>
            <person name="LaButti K."/>
            <person name="Andreopoulos B."/>
            <person name="Lipzen A."/>
            <person name="Chen C."/>
            <person name="Yan M."/>
            <person name="Daum C."/>
            <person name="Ng V."/>
            <person name="Clum A."/>
            <person name="Steindorff A."/>
            <person name="Ohm R.A."/>
            <person name="Martin F."/>
            <person name="Silar P."/>
            <person name="Natvig D.O."/>
            <person name="Lalanne C."/>
            <person name="Gautier V."/>
            <person name="Ament-Velasquez S.L."/>
            <person name="Kruys A."/>
            <person name="Hutchinson M.I."/>
            <person name="Powell A.J."/>
            <person name="Barry K."/>
            <person name="Miller A.N."/>
            <person name="Grigoriev I.V."/>
            <person name="Debuchy R."/>
            <person name="Gladieux P."/>
            <person name="Hiltunen Thoren M."/>
            <person name="Johannesson H."/>
        </authorList>
    </citation>
    <scope>NUCLEOTIDE SEQUENCE</scope>
    <source>
        <strain evidence="8">PSN324</strain>
    </source>
</reference>
<evidence type="ECO:0000256" key="3">
    <source>
        <dbReference type="ARBA" id="ARBA00023125"/>
    </source>
</evidence>
<accession>A0AAV9HUN2</accession>
<dbReference type="SMART" id="SM00338">
    <property type="entry name" value="BRLZ"/>
    <property type="match status" value="1"/>
</dbReference>